<evidence type="ECO:0000256" key="1">
    <source>
        <dbReference type="SAM" id="MobiDB-lite"/>
    </source>
</evidence>
<protein>
    <recommendedName>
        <fullName evidence="3">FAD dependent oxidoreductase domain-containing protein</fullName>
    </recommendedName>
</protein>
<accession>A0A2J7ZTP8</accession>
<evidence type="ECO:0000259" key="3">
    <source>
        <dbReference type="Pfam" id="PF01266"/>
    </source>
</evidence>
<feature type="compositionally biased region" description="Low complexity" evidence="1">
    <location>
        <begin position="219"/>
        <end position="232"/>
    </location>
</feature>
<dbReference type="Proteomes" id="UP000236333">
    <property type="component" value="Unassembled WGS sequence"/>
</dbReference>
<dbReference type="EMBL" id="PGGS01000483">
    <property type="protein sequence ID" value="PNH03610.1"/>
    <property type="molecule type" value="Genomic_DNA"/>
</dbReference>
<keyword evidence="5" id="KW-1185">Reference proteome</keyword>
<feature type="compositionally biased region" description="Polar residues" evidence="1">
    <location>
        <begin position="125"/>
        <end position="151"/>
    </location>
</feature>
<evidence type="ECO:0000313" key="5">
    <source>
        <dbReference type="Proteomes" id="UP000236333"/>
    </source>
</evidence>
<dbReference type="Gene3D" id="3.30.9.10">
    <property type="entry name" value="D-Amino Acid Oxidase, subunit A, domain 2"/>
    <property type="match status" value="1"/>
</dbReference>
<evidence type="ECO:0000313" key="4">
    <source>
        <dbReference type="EMBL" id="PNH03610.1"/>
    </source>
</evidence>
<sequence>MGGPTTTAQVHPALLTRALIAAAVARGAVLVRGCAEGLRVEGGGQERRVTGVLVDGSVLPADAAVVAMGPWSDALRGWLAAAGLPASCAPRISGQKYHSVVLRPHAPVTNHMLFTGFNGGVETATPSLGSSAHTGSASSRRANNTHAQPPASSGARVGRSVEPELYPRPDGTVYACGEPQSDVPVPPGGAAEVTVDAARADSIVAAAASLASCLKGRQQQHQQQQQQHQQQQPVPCFQATKPAGDSS</sequence>
<dbReference type="Gene3D" id="3.50.50.60">
    <property type="entry name" value="FAD/NAD(P)-binding domain"/>
    <property type="match status" value="1"/>
</dbReference>
<comment type="caution">
    <text evidence="4">The sequence shown here is derived from an EMBL/GenBank/DDBJ whole genome shotgun (WGS) entry which is preliminary data.</text>
</comment>
<feature type="region of interest" description="Disordered" evidence="1">
    <location>
        <begin position="215"/>
        <end position="247"/>
    </location>
</feature>
<dbReference type="SUPFAM" id="SSF51905">
    <property type="entry name" value="FAD/NAD(P)-binding domain"/>
    <property type="match status" value="1"/>
</dbReference>
<keyword evidence="2" id="KW-0732">Signal</keyword>
<gene>
    <name evidence="4" type="ORF">TSOC_010317</name>
</gene>
<feature type="signal peptide" evidence="2">
    <location>
        <begin position="1"/>
        <end position="27"/>
    </location>
</feature>
<name>A0A2J7ZTP8_9CHLO</name>
<evidence type="ECO:0000256" key="2">
    <source>
        <dbReference type="SAM" id="SignalP"/>
    </source>
</evidence>
<proteinExistence type="predicted"/>
<feature type="domain" description="FAD dependent oxidoreductase" evidence="3">
    <location>
        <begin position="6"/>
        <end position="128"/>
    </location>
</feature>
<feature type="region of interest" description="Disordered" evidence="1">
    <location>
        <begin position="125"/>
        <end position="189"/>
    </location>
</feature>
<dbReference type="OrthoDB" id="498204at2759"/>
<dbReference type="InterPro" id="IPR006076">
    <property type="entry name" value="FAD-dep_OxRdtase"/>
</dbReference>
<feature type="chain" id="PRO_5014339822" description="FAD dependent oxidoreductase domain-containing protein" evidence="2">
    <location>
        <begin position="28"/>
        <end position="247"/>
    </location>
</feature>
<organism evidence="4 5">
    <name type="scientific">Tetrabaena socialis</name>
    <dbReference type="NCBI Taxonomy" id="47790"/>
    <lineage>
        <taxon>Eukaryota</taxon>
        <taxon>Viridiplantae</taxon>
        <taxon>Chlorophyta</taxon>
        <taxon>core chlorophytes</taxon>
        <taxon>Chlorophyceae</taxon>
        <taxon>CS clade</taxon>
        <taxon>Chlamydomonadales</taxon>
        <taxon>Tetrabaenaceae</taxon>
        <taxon>Tetrabaena</taxon>
    </lineage>
</organism>
<dbReference type="AlphaFoldDB" id="A0A2J7ZTP8"/>
<reference evidence="4 5" key="1">
    <citation type="journal article" date="2017" name="Mol. Biol. Evol.">
        <title>The 4-celled Tetrabaena socialis nuclear genome reveals the essential components for genetic control of cell number at the origin of multicellularity in the volvocine lineage.</title>
        <authorList>
            <person name="Featherston J."/>
            <person name="Arakaki Y."/>
            <person name="Hanschen E.R."/>
            <person name="Ferris P.J."/>
            <person name="Michod R.E."/>
            <person name="Olson B.J.S.C."/>
            <person name="Nozaki H."/>
            <person name="Durand P.M."/>
        </authorList>
    </citation>
    <scope>NUCLEOTIDE SEQUENCE [LARGE SCALE GENOMIC DNA]</scope>
    <source>
        <strain evidence="4 5">NIES-571</strain>
    </source>
</reference>
<dbReference type="Pfam" id="PF01266">
    <property type="entry name" value="DAO"/>
    <property type="match status" value="1"/>
</dbReference>
<dbReference type="InterPro" id="IPR036188">
    <property type="entry name" value="FAD/NAD-bd_sf"/>
</dbReference>